<dbReference type="InterPro" id="IPR017941">
    <property type="entry name" value="Rieske_2Fe-2S"/>
</dbReference>
<keyword evidence="1" id="KW-0001">2Fe-2S</keyword>
<dbReference type="HOGENOM" id="CLU_039484_1_1_6"/>
<dbReference type="InterPro" id="IPR050584">
    <property type="entry name" value="Cholesterol_7-desaturase"/>
</dbReference>
<proteinExistence type="predicted"/>
<gene>
    <name evidence="7" type="ORF">HMPREF0758_2182</name>
</gene>
<dbReference type="AlphaFoldDB" id="D4E1Y2"/>
<keyword evidence="5" id="KW-0411">Iron-sulfur</keyword>
<evidence type="ECO:0000256" key="1">
    <source>
        <dbReference type="ARBA" id="ARBA00022714"/>
    </source>
</evidence>
<dbReference type="PROSITE" id="PS51296">
    <property type="entry name" value="RIESKE"/>
    <property type="match status" value="1"/>
</dbReference>
<dbReference type="SUPFAM" id="SSF50022">
    <property type="entry name" value="ISP domain"/>
    <property type="match status" value="1"/>
</dbReference>
<protein>
    <submittedName>
        <fullName evidence="7">Rieske [2Fe-2S] domain protein</fullName>
        <ecNumber evidence="7">1.14.13.82</ecNumber>
    </submittedName>
</protein>
<dbReference type="PANTHER" id="PTHR21266:SF60">
    <property type="entry name" value="3-KETOSTEROID-9-ALPHA-MONOOXYGENASE, OXYGENASE COMPONENT"/>
    <property type="match status" value="1"/>
</dbReference>
<evidence type="ECO:0000259" key="6">
    <source>
        <dbReference type="PROSITE" id="PS51296"/>
    </source>
</evidence>
<dbReference type="InterPro" id="IPR036922">
    <property type="entry name" value="Rieske_2Fe-2S_sf"/>
</dbReference>
<dbReference type="Gene3D" id="2.102.10.10">
    <property type="entry name" value="Rieske [2Fe-2S] iron-sulphur domain"/>
    <property type="match status" value="1"/>
</dbReference>
<organism evidence="7 8">
    <name type="scientific">Serratia odorifera DSM 4582</name>
    <dbReference type="NCBI Taxonomy" id="667129"/>
    <lineage>
        <taxon>Bacteria</taxon>
        <taxon>Pseudomonadati</taxon>
        <taxon>Pseudomonadota</taxon>
        <taxon>Gammaproteobacteria</taxon>
        <taxon>Enterobacterales</taxon>
        <taxon>Yersiniaceae</taxon>
        <taxon>Serratia</taxon>
    </lineage>
</organism>
<evidence type="ECO:0000256" key="3">
    <source>
        <dbReference type="ARBA" id="ARBA00023002"/>
    </source>
</evidence>
<name>D4E1Y2_SEROD</name>
<dbReference type="EC" id="1.14.13.82" evidence="7"/>
<reference evidence="7 8" key="1">
    <citation type="submission" date="2010-01" db="EMBL/GenBank/DDBJ databases">
        <authorList>
            <person name="Muzny D."/>
            <person name="Qin X."/>
            <person name="Deng J."/>
            <person name="Jiang H."/>
            <person name="Liu Y."/>
            <person name="Qu J."/>
            <person name="Song X.-Z."/>
            <person name="Zhang L."/>
            <person name="Thornton R."/>
            <person name="Coyle M."/>
            <person name="Francisco L."/>
            <person name="Jackson L."/>
            <person name="Javaid M."/>
            <person name="Korchina V."/>
            <person name="Kovar C."/>
            <person name="Mata R."/>
            <person name="Mathew T."/>
            <person name="Ngo R."/>
            <person name="Nguyen L."/>
            <person name="Nguyen N."/>
            <person name="Okwuonu G."/>
            <person name="Ongeri F."/>
            <person name="Pham C."/>
            <person name="Simmons D."/>
            <person name="Wilczek-Boney K."/>
            <person name="Hale W."/>
            <person name="Jakkamsetti A."/>
            <person name="Pham P."/>
            <person name="Ruth R."/>
            <person name="San Lucas F."/>
            <person name="Warren J."/>
            <person name="Zhang J."/>
            <person name="Zhao Z."/>
            <person name="Zhou C."/>
            <person name="Zhu D."/>
            <person name="Lee S."/>
            <person name="Bess C."/>
            <person name="Blankenburg K."/>
            <person name="Forbes L."/>
            <person name="Fu Q."/>
            <person name="Gubbala S."/>
            <person name="Hirani K."/>
            <person name="Jayaseelan J.C."/>
            <person name="Lara F."/>
            <person name="Munidasa M."/>
            <person name="Palculict T."/>
            <person name="Patil S."/>
            <person name="Pu L.-L."/>
            <person name="Saada N."/>
            <person name="Tang L."/>
            <person name="Weissenberger G."/>
            <person name="Zhu Y."/>
            <person name="Hemphill L."/>
            <person name="Shang Y."/>
            <person name="Youmans B."/>
            <person name="Ayvaz T."/>
            <person name="Ross M."/>
            <person name="Santibanez J."/>
            <person name="Aqrawi P."/>
            <person name="Gross S."/>
            <person name="Joshi V."/>
            <person name="Fowler G."/>
            <person name="Nazareth L."/>
            <person name="Reid J."/>
            <person name="Worley K."/>
            <person name="Petrosino J."/>
            <person name="Highlander S."/>
            <person name="Gibbs R."/>
        </authorList>
    </citation>
    <scope>NUCLEOTIDE SEQUENCE [LARGE SCALE GENOMIC DNA]</scope>
    <source>
        <strain evidence="7 8">DSM 4582</strain>
    </source>
</reference>
<evidence type="ECO:0000313" key="8">
    <source>
        <dbReference type="Proteomes" id="UP000005723"/>
    </source>
</evidence>
<dbReference type="GO" id="GO:0051537">
    <property type="term" value="F:2 iron, 2 sulfur cluster binding"/>
    <property type="evidence" value="ECO:0007669"/>
    <property type="project" value="UniProtKB-KW"/>
</dbReference>
<dbReference type="CDD" id="cd03469">
    <property type="entry name" value="Rieske_RO_Alpha_N"/>
    <property type="match status" value="1"/>
</dbReference>
<sequence>MVSEQHREKTMTANTTSCAQTVQGYLDQGLRGMWYPVLASWEVGNNPLGITRLEQQIVLWRDGEGAIHALEDRCPHRGARLSMGWNLGDRIACWYHGVEVGGDGTVKDVPAVDRCPLVGQKCLRSYPAKEAYGAIFLFFGVTADQPPSELAFPQELADDESYSNFLCTASWDCNYQYALENVMDPMHGTYLHSSSHSMADGDRKADMALEPTDSGFIFKKNGQIGVNFDWVEFGNSGAYWMRLSIPYKKRFGPGGHFWIIGMVVPEDKDHCRVFFWRIRKVQDWQRSLWRFMYRNRLEQLHWDVLEQDRIVLENMAPNARGREYLYQHDVGLSRLRRMMQKEAQRQLAQLHELEAAQ</sequence>
<evidence type="ECO:0000256" key="2">
    <source>
        <dbReference type="ARBA" id="ARBA00022723"/>
    </source>
</evidence>
<keyword evidence="8" id="KW-1185">Reference proteome</keyword>
<dbReference type="PANTHER" id="PTHR21266">
    <property type="entry name" value="IRON-SULFUR DOMAIN CONTAINING PROTEIN"/>
    <property type="match status" value="1"/>
</dbReference>
<dbReference type="Proteomes" id="UP000005723">
    <property type="component" value="Unassembled WGS sequence"/>
</dbReference>
<dbReference type="InterPro" id="IPR044043">
    <property type="entry name" value="VanA_C_cat"/>
</dbReference>
<comment type="caution">
    <text evidence="7">The sequence shown here is derived from an EMBL/GenBank/DDBJ whole genome shotgun (WGS) entry which is preliminary data.</text>
</comment>
<keyword evidence="2" id="KW-0479">Metal-binding</keyword>
<dbReference type="Gene3D" id="3.90.380.10">
    <property type="entry name" value="Naphthalene 1,2-dioxygenase Alpha Subunit, Chain A, domain 1"/>
    <property type="match status" value="1"/>
</dbReference>
<evidence type="ECO:0000256" key="5">
    <source>
        <dbReference type="ARBA" id="ARBA00023014"/>
    </source>
</evidence>
<dbReference type="GO" id="GO:0018489">
    <property type="term" value="F:vanillate monooxygenase activity"/>
    <property type="evidence" value="ECO:0007669"/>
    <property type="project" value="UniProtKB-EC"/>
</dbReference>
<dbReference type="GO" id="GO:0046872">
    <property type="term" value="F:metal ion binding"/>
    <property type="evidence" value="ECO:0007669"/>
    <property type="project" value="UniProtKB-KW"/>
</dbReference>
<keyword evidence="3 7" id="KW-0560">Oxidoreductase</keyword>
<accession>D4E1Y2</accession>
<feature type="domain" description="Rieske" evidence="6">
    <location>
        <begin position="34"/>
        <end position="137"/>
    </location>
</feature>
<evidence type="ECO:0000256" key="4">
    <source>
        <dbReference type="ARBA" id="ARBA00023004"/>
    </source>
</evidence>
<keyword evidence="4" id="KW-0408">Iron</keyword>
<dbReference type="Pfam" id="PF19112">
    <property type="entry name" value="VanA_C"/>
    <property type="match status" value="1"/>
</dbReference>
<evidence type="ECO:0000313" key="7">
    <source>
        <dbReference type="EMBL" id="EFE96248.1"/>
    </source>
</evidence>
<dbReference type="SUPFAM" id="SSF55961">
    <property type="entry name" value="Bet v1-like"/>
    <property type="match status" value="1"/>
</dbReference>
<dbReference type="STRING" id="667129.HMPREF0758_2182"/>
<dbReference type="EMBL" id="ADBY01000036">
    <property type="protein sequence ID" value="EFE96248.1"/>
    <property type="molecule type" value="Genomic_DNA"/>
</dbReference>
<dbReference type="Pfam" id="PF00355">
    <property type="entry name" value="Rieske"/>
    <property type="match status" value="1"/>
</dbReference>